<keyword evidence="10" id="KW-0460">Magnesium</keyword>
<feature type="transmembrane region" description="Helical" evidence="18">
    <location>
        <begin position="384"/>
        <end position="410"/>
    </location>
</feature>
<keyword evidence="9 18" id="KW-0067">ATP-binding</keyword>
<dbReference type="NCBIfam" id="TIGR00003">
    <property type="entry name" value="copper ion binding protein"/>
    <property type="match status" value="2"/>
</dbReference>
<dbReference type="SFLD" id="SFLDF00027">
    <property type="entry name" value="p-type_atpase"/>
    <property type="match status" value="1"/>
</dbReference>
<feature type="domain" description="HMA" evidence="19">
    <location>
        <begin position="7"/>
        <end position="73"/>
    </location>
</feature>
<dbReference type="Proteomes" id="UP000310532">
    <property type="component" value="Unassembled WGS sequence"/>
</dbReference>
<reference evidence="20 21" key="1">
    <citation type="submission" date="2019-04" db="EMBL/GenBank/DDBJ databases">
        <title>Microbes associate with the intestines of laboratory mice.</title>
        <authorList>
            <person name="Navarre W."/>
            <person name="Wong E."/>
            <person name="Huang K."/>
            <person name="Tropini C."/>
            <person name="Ng K."/>
            <person name="Yu B."/>
        </authorList>
    </citation>
    <scope>NUCLEOTIDE SEQUENCE [LARGE SCALE GENOMIC DNA]</scope>
    <source>
        <strain evidence="20 21">NM69_E16B</strain>
    </source>
</reference>
<evidence type="ECO:0000256" key="13">
    <source>
        <dbReference type="ARBA" id="ARBA00023008"/>
    </source>
</evidence>
<feature type="transmembrane region" description="Helical" evidence="18">
    <location>
        <begin position="100"/>
        <end position="119"/>
    </location>
</feature>
<dbReference type="GO" id="GO:0016887">
    <property type="term" value="F:ATP hydrolysis activity"/>
    <property type="evidence" value="ECO:0007669"/>
    <property type="project" value="InterPro"/>
</dbReference>
<dbReference type="InterPro" id="IPR044492">
    <property type="entry name" value="P_typ_ATPase_HD_dom"/>
</dbReference>
<keyword evidence="3" id="KW-0813">Transport</keyword>
<evidence type="ECO:0000256" key="16">
    <source>
        <dbReference type="ARBA" id="ARBA00038904"/>
    </source>
</evidence>
<dbReference type="SUPFAM" id="SSF56784">
    <property type="entry name" value="HAD-like"/>
    <property type="match status" value="1"/>
</dbReference>
<evidence type="ECO:0000313" key="21">
    <source>
        <dbReference type="Proteomes" id="UP000310532"/>
    </source>
</evidence>
<dbReference type="EMBL" id="SRYZ01000008">
    <property type="protein sequence ID" value="TGY07762.1"/>
    <property type="molecule type" value="Genomic_DNA"/>
</dbReference>
<dbReference type="InterPro" id="IPR017969">
    <property type="entry name" value="Heavy-metal-associated_CS"/>
</dbReference>
<comment type="caution">
    <text evidence="20">The sequence shown here is derived from an EMBL/GenBank/DDBJ whole genome shotgun (WGS) entry which is preliminary data.</text>
</comment>
<dbReference type="InterPro" id="IPR027256">
    <property type="entry name" value="P-typ_ATPase_IB"/>
</dbReference>
<comment type="similarity">
    <text evidence="2 18">Belongs to the cation transport ATPase (P-type) (TC 3.A.3) family. Type IB subfamily.</text>
</comment>
<dbReference type="InterPro" id="IPR023214">
    <property type="entry name" value="HAD_sf"/>
</dbReference>
<evidence type="ECO:0000256" key="1">
    <source>
        <dbReference type="ARBA" id="ARBA00004127"/>
    </source>
</evidence>
<dbReference type="InterPro" id="IPR006121">
    <property type="entry name" value="HMA_dom"/>
</dbReference>
<dbReference type="CDD" id="cd02094">
    <property type="entry name" value="P-type_ATPase_Cu-like"/>
    <property type="match status" value="1"/>
</dbReference>
<dbReference type="InterPro" id="IPR059000">
    <property type="entry name" value="ATPase_P-type_domA"/>
</dbReference>
<evidence type="ECO:0000256" key="14">
    <source>
        <dbReference type="ARBA" id="ARBA00023065"/>
    </source>
</evidence>
<organism evidence="20 21">
    <name type="scientific">Bacteroides muris</name>
    <name type="common">ex Afrizal et al. 2022</name>
    <dbReference type="NCBI Taxonomy" id="2516960"/>
    <lineage>
        <taxon>Bacteria</taxon>
        <taxon>Pseudomonadati</taxon>
        <taxon>Bacteroidota</taxon>
        <taxon>Bacteroidia</taxon>
        <taxon>Bacteroidales</taxon>
        <taxon>Bacteroidaceae</taxon>
        <taxon>Bacteroides</taxon>
    </lineage>
</organism>
<dbReference type="RefSeq" id="WP_136009532.1">
    <property type="nucleotide sequence ID" value="NZ_SRYZ01000008.1"/>
</dbReference>
<evidence type="ECO:0000256" key="9">
    <source>
        <dbReference type="ARBA" id="ARBA00022840"/>
    </source>
</evidence>
<keyword evidence="8" id="KW-0187">Copper transport</keyword>
<dbReference type="PROSITE" id="PS01047">
    <property type="entry name" value="HMA_1"/>
    <property type="match status" value="2"/>
</dbReference>
<feature type="transmembrane region" description="Helical" evidence="18">
    <location>
        <begin position="158"/>
        <end position="177"/>
    </location>
</feature>
<evidence type="ECO:0000313" key="20">
    <source>
        <dbReference type="EMBL" id="TGY07762.1"/>
    </source>
</evidence>
<dbReference type="AlphaFoldDB" id="A0A4S2B2M0"/>
<evidence type="ECO:0000256" key="15">
    <source>
        <dbReference type="ARBA" id="ARBA00023136"/>
    </source>
</evidence>
<dbReference type="InterPro" id="IPR001757">
    <property type="entry name" value="P_typ_ATPase"/>
</dbReference>
<dbReference type="GO" id="GO:0043682">
    <property type="term" value="F:P-type divalent copper transporter activity"/>
    <property type="evidence" value="ECO:0007669"/>
    <property type="project" value="UniProtKB-EC"/>
</dbReference>
<dbReference type="PRINTS" id="PR00943">
    <property type="entry name" value="CUATPASE"/>
</dbReference>
<dbReference type="InterPro" id="IPR023298">
    <property type="entry name" value="ATPase_P-typ_TM_dom_sf"/>
</dbReference>
<dbReference type="InterPro" id="IPR036163">
    <property type="entry name" value="HMA_dom_sf"/>
</dbReference>
<comment type="subcellular location">
    <subcellularLocation>
        <location evidence="18">Cell membrane</location>
    </subcellularLocation>
    <subcellularLocation>
        <location evidence="1">Endomembrane system</location>
        <topology evidence="1">Multi-pass membrane protein</topology>
    </subcellularLocation>
</comment>
<dbReference type="PROSITE" id="PS50846">
    <property type="entry name" value="HMA_2"/>
    <property type="match status" value="2"/>
</dbReference>
<comment type="catalytic activity">
    <reaction evidence="17">
        <text>Cu(2+)(in) + ATP + H2O = Cu(2+)(out) + ADP + phosphate + H(+)</text>
        <dbReference type="Rhea" id="RHEA:10376"/>
        <dbReference type="ChEBI" id="CHEBI:15377"/>
        <dbReference type="ChEBI" id="CHEBI:15378"/>
        <dbReference type="ChEBI" id="CHEBI:29036"/>
        <dbReference type="ChEBI" id="CHEBI:30616"/>
        <dbReference type="ChEBI" id="CHEBI:43474"/>
        <dbReference type="ChEBI" id="CHEBI:456216"/>
        <dbReference type="EC" id="7.2.2.9"/>
    </reaction>
</comment>
<feature type="transmembrane region" description="Helical" evidence="18">
    <location>
        <begin position="350"/>
        <end position="372"/>
    </location>
</feature>
<dbReference type="Pfam" id="PF00403">
    <property type="entry name" value="HMA"/>
    <property type="match status" value="2"/>
</dbReference>
<keyword evidence="21" id="KW-1185">Reference proteome</keyword>
<sequence>MTDKNIVQETFPVLGMSCASCAVRVEKTLNRQSGVKKATVNYASATVTVEYTPRNCSSEVLQQAVQAAGYDLLINQDTNTLEEAEEAHNKKFNALKFRTAWAVILSVPVVIIGMFFMDMSYANPIMWALSTPVVFWLGRGFFSSAWKQLQHGSANMDTLVAISTGTAYLFSLFNMLFPNFWLSRGIHPHVYFEAASVIIAFILLGRLLEEKAKGNTSTAIKKLMGLQSKTATIIVDERHAIPHSSFERIIPIEQIRLGDIVQVKPGERIAVDGIVTEGTSYVDESMLSGEPVAVPKHKDAKVFAGTINQKGSFRFRAEKIGTDTLLAKIIHMVQDAQGSKAPVQQLVDKIAGIFVPAIIGIAVLAFIAWMLLDETGGFTHGLLAFVTVVIIACPCALGLATPTAIMVGIGKGAERGILIKDAESLEIAKKIDTVVFDKTGTVTEGKPVVSKLIWNTQAMTPDTDATAGNALPDIFYSLEKLSEHPLADAVVNHLKESASIDIQDFESITGKGVKGQAQGRTYLAGNRKLLEENRIAVSQSLQEEAARLTVKAQTVIWFADGENALAIAGITDRIKETSIRAVSELRAAGIEVHMLTGDNEATAREIARKAGIAHYQASVLPQDKAAFISRLQAEGRKVAMAGDGINDSAALAQADLSIAMGGGSDIAMDVAKMTIISSDLTKIPEALRLSRLTVRTIRQNLFWAFIYNIIGVPIAAGILYPVNGFLLNPMIAGAAMAFSSVSVVSNSLLLKRKKIHKGEENKKVEPPTETIMKKEFKVEGMMCNHCRMHVEKALNSMEGVHATVTLDPPVATTEFSDGEKTLEELQKTVTEEAGDYTLKA</sequence>
<keyword evidence="14" id="KW-0406">Ion transport</keyword>
<dbReference type="Pfam" id="PF00122">
    <property type="entry name" value="E1-E2_ATPase"/>
    <property type="match status" value="1"/>
</dbReference>
<keyword evidence="5 18" id="KW-0479">Metal-binding</keyword>
<keyword evidence="4 18" id="KW-0812">Transmembrane</keyword>
<dbReference type="PROSITE" id="PS00154">
    <property type="entry name" value="ATPASE_E1_E2"/>
    <property type="match status" value="1"/>
</dbReference>
<dbReference type="NCBIfam" id="TIGR01525">
    <property type="entry name" value="ATPase-IB_hvy"/>
    <property type="match status" value="1"/>
</dbReference>
<gene>
    <name evidence="20" type="ORF">E5355_05680</name>
</gene>
<dbReference type="PANTHER" id="PTHR43520:SF8">
    <property type="entry name" value="P-TYPE CU(+) TRANSPORTER"/>
    <property type="match status" value="1"/>
</dbReference>
<dbReference type="SUPFAM" id="SSF81665">
    <property type="entry name" value="Calcium ATPase, transmembrane domain M"/>
    <property type="match status" value="1"/>
</dbReference>
<dbReference type="InterPro" id="IPR008250">
    <property type="entry name" value="ATPase_P-typ_transduc_dom_A_sf"/>
</dbReference>
<dbReference type="GO" id="GO:0005524">
    <property type="term" value="F:ATP binding"/>
    <property type="evidence" value="ECO:0007669"/>
    <property type="project" value="UniProtKB-UniRule"/>
</dbReference>
<keyword evidence="15 18" id="KW-0472">Membrane</keyword>
<feature type="transmembrane region" description="Helical" evidence="18">
    <location>
        <begin position="189"/>
        <end position="208"/>
    </location>
</feature>
<dbReference type="GO" id="GO:0012505">
    <property type="term" value="C:endomembrane system"/>
    <property type="evidence" value="ECO:0007669"/>
    <property type="project" value="UniProtKB-SubCell"/>
</dbReference>
<protein>
    <recommendedName>
        <fullName evidence="16">P-type Cu(2+) transporter</fullName>
        <ecNumber evidence="16">7.2.2.9</ecNumber>
    </recommendedName>
</protein>
<keyword evidence="11" id="KW-1278">Translocase</keyword>
<evidence type="ECO:0000256" key="17">
    <source>
        <dbReference type="ARBA" id="ARBA00047424"/>
    </source>
</evidence>
<dbReference type="Gene3D" id="3.40.1110.10">
    <property type="entry name" value="Calcium-transporting ATPase, cytoplasmic domain N"/>
    <property type="match status" value="1"/>
</dbReference>
<dbReference type="Pfam" id="PF00702">
    <property type="entry name" value="Hydrolase"/>
    <property type="match status" value="1"/>
</dbReference>
<keyword evidence="6" id="KW-0677">Repeat</keyword>
<accession>A0A4S2B2M0</accession>
<dbReference type="Gene3D" id="2.70.150.10">
    <property type="entry name" value="Calcium-transporting ATPase, cytoplasmic transduction domain A"/>
    <property type="match status" value="1"/>
</dbReference>
<dbReference type="GO" id="GO:0005886">
    <property type="term" value="C:plasma membrane"/>
    <property type="evidence" value="ECO:0007669"/>
    <property type="project" value="UniProtKB-SubCell"/>
</dbReference>
<dbReference type="SUPFAM" id="SSF55008">
    <property type="entry name" value="HMA, heavy metal-associated domain"/>
    <property type="match status" value="2"/>
</dbReference>
<evidence type="ECO:0000256" key="12">
    <source>
        <dbReference type="ARBA" id="ARBA00022989"/>
    </source>
</evidence>
<feature type="transmembrane region" description="Helical" evidence="18">
    <location>
        <begin position="726"/>
        <end position="749"/>
    </location>
</feature>
<dbReference type="NCBIfam" id="TIGR01511">
    <property type="entry name" value="ATPase-IB1_Cu"/>
    <property type="match status" value="1"/>
</dbReference>
<evidence type="ECO:0000256" key="6">
    <source>
        <dbReference type="ARBA" id="ARBA00022737"/>
    </source>
</evidence>
<evidence type="ECO:0000256" key="11">
    <source>
        <dbReference type="ARBA" id="ARBA00022967"/>
    </source>
</evidence>
<feature type="transmembrane region" description="Helical" evidence="18">
    <location>
        <begin position="701"/>
        <end position="720"/>
    </location>
</feature>
<dbReference type="InterPro" id="IPR036412">
    <property type="entry name" value="HAD-like_sf"/>
</dbReference>
<dbReference type="NCBIfam" id="TIGR01494">
    <property type="entry name" value="ATPase_P-type"/>
    <property type="match status" value="2"/>
</dbReference>
<evidence type="ECO:0000256" key="2">
    <source>
        <dbReference type="ARBA" id="ARBA00006024"/>
    </source>
</evidence>
<dbReference type="PRINTS" id="PR00119">
    <property type="entry name" value="CATATPASE"/>
</dbReference>
<evidence type="ECO:0000256" key="3">
    <source>
        <dbReference type="ARBA" id="ARBA00022448"/>
    </source>
</evidence>
<dbReference type="SUPFAM" id="SSF81653">
    <property type="entry name" value="Calcium ATPase, transduction domain A"/>
    <property type="match status" value="1"/>
</dbReference>
<dbReference type="GO" id="GO:0055070">
    <property type="term" value="P:copper ion homeostasis"/>
    <property type="evidence" value="ECO:0007669"/>
    <property type="project" value="TreeGrafter"/>
</dbReference>
<evidence type="ECO:0000256" key="7">
    <source>
        <dbReference type="ARBA" id="ARBA00022741"/>
    </source>
</evidence>
<keyword evidence="7 18" id="KW-0547">Nucleotide-binding</keyword>
<feature type="domain" description="HMA" evidence="19">
    <location>
        <begin position="772"/>
        <end position="837"/>
    </location>
</feature>
<evidence type="ECO:0000256" key="5">
    <source>
        <dbReference type="ARBA" id="ARBA00022723"/>
    </source>
</evidence>
<dbReference type="CDD" id="cd00371">
    <property type="entry name" value="HMA"/>
    <property type="match status" value="2"/>
</dbReference>
<evidence type="ECO:0000256" key="10">
    <source>
        <dbReference type="ARBA" id="ARBA00022842"/>
    </source>
</evidence>
<dbReference type="EC" id="7.2.2.9" evidence="16"/>
<dbReference type="SFLD" id="SFLDG00002">
    <property type="entry name" value="C1.7:_P-type_atpase_like"/>
    <property type="match status" value="1"/>
</dbReference>
<name>A0A4S2B2M0_9BACE</name>
<dbReference type="GO" id="GO:0005507">
    <property type="term" value="F:copper ion binding"/>
    <property type="evidence" value="ECO:0007669"/>
    <property type="project" value="InterPro"/>
</dbReference>
<dbReference type="Gene3D" id="3.40.50.1000">
    <property type="entry name" value="HAD superfamily/HAD-like"/>
    <property type="match status" value="1"/>
</dbReference>
<dbReference type="Gene3D" id="3.30.70.100">
    <property type="match status" value="2"/>
</dbReference>
<dbReference type="SFLD" id="SFLDS00003">
    <property type="entry name" value="Haloacid_Dehalogenase"/>
    <property type="match status" value="1"/>
</dbReference>
<dbReference type="InterPro" id="IPR006122">
    <property type="entry name" value="HMA_Cu_ion-bd"/>
</dbReference>
<dbReference type="FunFam" id="3.30.70.100:FF:000005">
    <property type="entry name" value="Copper-exporting P-type ATPase A"/>
    <property type="match status" value="1"/>
</dbReference>
<dbReference type="FunFam" id="2.70.150.10:FF:000002">
    <property type="entry name" value="Copper-transporting ATPase 1, putative"/>
    <property type="match status" value="1"/>
</dbReference>
<keyword evidence="12 18" id="KW-1133">Transmembrane helix</keyword>
<dbReference type="PANTHER" id="PTHR43520">
    <property type="entry name" value="ATP7, ISOFORM B"/>
    <property type="match status" value="1"/>
</dbReference>
<evidence type="ECO:0000259" key="19">
    <source>
        <dbReference type="PROSITE" id="PS50846"/>
    </source>
</evidence>
<dbReference type="InterPro" id="IPR023299">
    <property type="entry name" value="ATPase_P-typ_cyto_dom_N"/>
</dbReference>
<keyword evidence="18" id="KW-1003">Cell membrane</keyword>
<feature type="transmembrane region" description="Helical" evidence="18">
    <location>
        <begin position="125"/>
        <end position="146"/>
    </location>
</feature>
<keyword evidence="13" id="KW-0186">Copper</keyword>
<dbReference type="InterPro" id="IPR018303">
    <property type="entry name" value="ATPase_P-typ_P_site"/>
</dbReference>
<proteinExistence type="inferred from homology"/>
<evidence type="ECO:0000256" key="4">
    <source>
        <dbReference type="ARBA" id="ARBA00022692"/>
    </source>
</evidence>
<evidence type="ECO:0000256" key="8">
    <source>
        <dbReference type="ARBA" id="ARBA00022796"/>
    </source>
</evidence>
<evidence type="ECO:0000256" key="18">
    <source>
        <dbReference type="RuleBase" id="RU362081"/>
    </source>
</evidence>